<accession>A0ABZ0L340</accession>
<evidence type="ECO:0000313" key="3">
    <source>
        <dbReference type="Proteomes" id="UP001303902"/>
    </source>
</evidence>
<name>A0ABZ0L340_9BACL</name>
<protein>
    <recommendedName>
        <fullName evidence="4">Inner spore coat protein D</fullName>
    </recommendedName>
</protein>
<reference evidence="2 3" key="1">
    <citation type="submission" date="2023-06" db="EMBL/GenBank/DDBJ databases">
        <title>Sporosarcina sp. nov., isolated from Korean tranditional fermented seafood 'Jeotgal'.</title>
        <authorList>
            <person name="Yang A.I."/>
            <person name="Shin N.-R."/>
        </authorList>
    </citation>
    <scope>NUCLEOTIDE SEQUENCE [LARGE SCALE GENOMIC DNA]</scope>
    <source>
        <strain evidence="2 3">T2O-4</strain>
    </source>
</reference>
<feature type="region of interest" description="Disordered" evidence="1">
    <location>
        <begin position="89"/>
        <end position="121"/>
    </location>
</feature>
<evidence type="ECO:0008006" key="4">
    <source>
        <dbReference type="Google" id="ProtNLM"/>
    </source>
</evidence>
<sequence length="151" mass="17298">MVINQFISPVGPDFSIPYYSADSFNNQHSPEPALYGEDQFKNGFGPVYATPTYPGTHNHTQNESSSHRTQQDIHPALFDQNQFKNGYGPVYATPTTPWNPTSQSQNAGQQTHKQNFGGSQWQQNCGCSQRMRTYYMYPYCVYPTFRQQNHQ</sequence>
<feature type="compositionally biased region" description="Polar residues" evidence="1">
    <location>
        <begin position="93"/>
        <end position="121"/>
    </location>
</feature>
<dbReference type="Proteomes" id="UP001303902">
    <property type="component" value="Chromosome"/>
</dbReference>
<evidence type="ECO:0000256" key="1">
    <source>
        <dbReference type="SAM" id="MobiDB-lite"/>
    </source>
</evidence>
<dbReference type="RefSeq" id="WP_317966728.1">
    <property type="nucleotide sequence ID" value="NZ_CP129118.1"/>
</dbReference>
<proteinExistence type="predicted"/>
<organism evidence="2 3">
    <name type="scientific">Sporosarcina oncorhynchi</name>
    <dbReference type="NCBI Taxonomy" id="3056444"/>
    <lineage>
        <taxon>Bacteria</taxon>
        <taxon>Bacillati</taxon>
        <taxon>Bacillota</taxon>
        <taxon>Bacilli</taxon>
        <taxon>Bacillales</taxon>
        <taxon>Caryophanaceae</taxon>
        <taxon>Sporosarcina</taxon>
    </lineage>
</organism>
<dbReference type="EMBL" id="CP129118">
    <property type="protein sequence ID" value="WOV87025.1"/>
    <property type="molecule type" value="Genomic_DNA"/>
</dbReference>
<evidence type="ECO:0000313" key="2">
    <source>
        <dbReference type="EMBL" id="WOV87025.1"/>
    </source>
</evidence>
<keyword evidence="3" id="KW-1185">Reference proteome</keyword>
<gene>
    <name evidence="2" type="ORF">QWT69_14275</name>
</gene>